<evidence type="ECO:0000313" key="2">
    <source>
        <dbReference type="EMBL" id="PIZ16702.1"/>
    </source>
</evidence>
<dbReference type="PROSITE" id="PS50994">
    <property type="entry name" value="INTEGRASE"/>
    <property type="match status" value="1"/>
</dbReference>
<reference evidence="3" key="1">
    <citation type="submission" date="2017-09" db="EMBL/GenBank/DDBJ databases">
        <title>Depth-based differentiation of microbial function through sediment-hosted aquifers and enrichment of novel symbionts in the deep terrestrial subsurface.</title>
        <authorList>
            <person name="Probst A.J."/>
            <person name="Ladd B."/>
            <person name="Jarett J.K."/>
            <person name="Geller-Mcgrath D.E."/>
            <person name="Sieber C.M.K."/>
            <person name="Emerson J.B."/>
            <person name="Anantharaman K."/>
            <person name="Thomas B.C."/>
            <person name="Malmstrom R."/>
            <person name="Stieglmeier M."/>
            <person name="Klingl A."/>
            <person name="Woyke T."/>
            <person name="Ryan C.M."/>
            <person name="Banfield J.F."/>
        </authorList>
    </citation>
    <scope>NUCLEOTIDE SEQUENCE [LARGE SCALE GENOMIC DNA]</scope>
</reference>
<dbReference type="PANTHER" id="PTHR35004">
    <property type="entry name" value="TRANSPOSASE RV3428C-RELATED"/>
    <property type="match status" value="1"/>
</dbReference>
<protein>
    <recommendedName>
        <fullName evidence="1">Integrase catalytic domain-containing protein</fullName>
    </recommendedName>
</protein>
<proteinExistence type="predicted"/>
<dbReference type="Pfam" id="PF22483">
    <property type="entry name" value="Mu-transpos_C_2"/>
    <property type="match status" value="1"/>
</dbReference>
<dbReference type="SUPFAM" id="SSF46689">
    <property type="entry name" value="Homeodomain-like"/>
    <property type="match status" value="1"/>
</dbReference>
<dbReference type="GO" id="GO:0015074">
    <property type="term" value="P:DNA integration"/>
    <property type="evidence" value="ECO:0007669"/>
    <property type="project" value="InterPro"/>
</dbReference>
<dbReference type="PANTHER" id="PTHR35004:SF7">
    <property type="entry name" value="INTEGRASE PROTEIN"/>
    <property type="match status" value="1"/>
</dbReference>
<sequence length="495" mass="58556">MIKVEIWAEAKRLFYVEKEKKKGIARRLGIHVQTVRKLLKKEKYAGYKREKKEESILSPFYSHIQKWVEEEKKITAKRIYNLLCEDYGYNGSYPTVANYVRSLKEEKKGKMVFLNLEPAMGKEAQSDWTNVEAIVAGNRIKLNLFACKLSYSGKTFARCFYQQRQECLFQGQREAFECFKGVPRLVIYDNLKPAVKEILKGRDRIEQEVFASFHGHYCFKPEFARPSTPTDKGDIENEIKYIKNNFFRPIPSFQSLEELNFNLLKNCEQDARKRKKGQEIIELRYQKEKSRLIQLPLFPFECCKTIFTKVDKFAQVWFESNRYSVPTEYAFRKVVLKAYERELFIFSLDKCIARHKRCLSTHRRIIEPAHYLNLLSRKPHAVDSALALRRWKIPSVFYCYKKELEKRKNISEAQKQYALILCLTKQYPLDEVALAVKKSMEAHIYGLEYVEQILLQKINRKEEENPQADLSRYPRLQNIIVENADLKIYAPLCSL</sequence>
<dbReference type="NCBIfam" id="NF033546">
    <property type="entry name" value="transpos_IS21"/>
    <property type="match status" value="1"/>
</dbReference>
<dbReference type="EMBL" id="PFMS01000038">
    <property type="protein sequence ID" value="PIZ16702.1"/>
    <property type="molecule type" value="Genomic_DNA"/>
</dbReference>
<dbReference type="Proteomes" id="UP000234145">
    <property type="component" value="Unassembled WGS sequence"/>
</dbReference>
<dbReference type="InterPro" id="IPR009057">
    <property type="entry name" value="Homeodomain-like_sf"/>
</dbReference>
<organism evidence="2 3">
    <name type="scientific">Candidatus Desantisbacteria bacterium CG_4_10_14_0_8_um_filter_39_17</name>
    <dbReference type="NCBI Taxonomy" id="1974542"/>
    <lineage>
        <taxon>Bacteria</taxon>
        <taxon>Candidatus Desantisiibacteriota</taxon>
    </lineage>
</organism>
<accession>A0A2H9PDT0</accession>
<evidence type="ECO:0000259" key="1">
    <source>
        <dbReference type="PROSITE" id="PS50994"/>
    </source>
</evidence>
<comment type="caution">
    <text evidence="2">The sequence shown here is derived from an EMBL/GenBank/DDBJ whole genome shotgun (WGS) entry which is preliminary data.</text>
</comment>
<evidence type="ECO:0000313" key="3">
    <source>
        <dbReference type="Proteomes" id="UP000234145"/>
    </source>
</evidence>
<gene>
    <name evidence="2" type="ORF">COY51_02135</name>
</gene>
<dbReference type="AlphaFoldDB" id="A0A2H9PDT0"/>
<feature type="domain" description="Integrase catalytic" evidence="1">
    <location>
        <begin position="114"/>
        <end position="292"/>
    </location>
</feature>
<name>A0A2H9PDT0_9BACT</name>
<dbReference type="InterPro" id="IPR054353">
    <property type="entry name" value="IstA-like_C"/>
</dbReference>
<dbReference type="InterPro" id="IPR001584">
    <property type="entry name" value="Integrase_cat-core"/>
</dbReference>